<feature type="domain" description="Prokaryotic-type class I peptide chain release factors" evidence="3">
    <location>
        <begin position="19"/>
        <end position="136"/>
    </location>
</feature>
<dbReference type="Pfam" id="PF00472">
    <property type="entry name" value="RF-1"/>
    <property type="match status" value="1"/>
</dbReference>
<proteinExistence type="inferred from homology"/>
<evidence type="ECO:0000313" key="5">
    <source>
        <dbReference type="EMBL" id="CAB4833223.1"/>
    </source>
</evidence>
<organism evidence="4">
    <name type="scientific">freshwater metagenome</name>
    <dbReference type="NCBI Taxonomy" id="449393"/>
    <lineage>
        <taxon>unclassified sequences</taxon>
        <taxon>metagenomes</taxon>
        <taxon>ecological metagenomes</taxon>
    </lineage>
</organism>
<evidence type="ECO:0000256" key="1">
    <source>
        <dbReference type="ARBA" id="ARBA00010835"/>
    </source>
</evidence>
<dbReference type="AlphaFoldDB" id="A0A6J6TD29"/>
<dbReference type="EMBL" id="CAEZYR010000048">
    <property type="protein sequence ID" value="CAB4745331.1"/>
    <property type="molecule type" value="Genomic_DNA"/>
</dbReference>
<dbReference type="NCBIfam" id="NF006718">
    <property type="entry name" value="PRK09256.1"/>
    <property type="match status" value="1"/>
</dbReference>
<dbReference type="GO" id="GO:0072344">
    <property type="term" value="P:rescue of stalled ribosome"/>
    <property type="evidence" value="ECO:0007669"/>
    <property type="project" value="TreeGrafter"/>
</dbReference>
<evidence type="ECO:0000313" key="6">
    <source>
        <dbReference type="EMBL" id="CAB4894775.1"/>
    </source>
</evidence>
<gene>
    <name evidence="4" type="ORF">UFOPK2754_01468</name>
    <name evidence="5" type="ORF">UFOPK3139_01775</name>
    <name evidence="6" type="ORF">UFOPK3543_00512</name>
    <name evidence="7" type="ORF">UFOPK3967_02119</name>
</gene>
<dbReference type="GO" id="GO:0003747">
    <property type="term" value="F:translation release factor activity"/>
    <property type="evidence" value="ECO:0007669"/>
    <property type="project" value="InterPro"/>
</dbReference>
<dbReference type="EMBL" id="CAFBMH010000011">
    <property type="protein sequence ID" value="CAB4894775.1"/>
    <property type="molecule type" value="Genomic_DNA"/>
</dbReference>
<name>A0A6J6TD29_9ZZZZ</name>
<dbReference type="InterPro" id="IPR045853">
    <property type="entry name" value="Pep_chain_release_fac_I_sf"/>
</dbReference>
<dbReference type="GO" id="GO:0043022">
    <property type="term" value="F:ribosome binding"/>
    <property type="evidence" value="ECO:0007669"/>
    <property type="project" value="TreeGrafter"/>
</dbReference>
<dbReference type="EMBL" id="CAFABA010000074">
    <property type="protein sequence ID" value="CAB4833223.1"/>
    <property type="molecule type" value="Genomic_DNA"/>
</dbReference>
<dbReference type="SUPFAM" id="SSF75620">
    <property type="entry name" value="Release factor"/>
    <property type="match status" value="1"/>
</dbReference>
<dbReference type="PANTHER" id="PTHR47814:SF1">
    <property type="entry name" value="PEPTIDYL-TRNA HYDROLASE ARFB"/>
    <property type="match status" value="1"/>
</dbReference>
<evidence type="ECO:0000313" key="4">
    <source>
        <dbReference type="EMBL" id="CAB4745331.1"/>
    </source>
</evidence>
<feature type="compositionally biased region" description="Basic residues" evidence="2">
    <location>
        <begin position="107"/>
        <end position="137"/>
    </location>
</feature>
<dbReference type="Gene3D" id="3.30.160.20">
    <property type="match status" value="1"/>
</dbReference>
<feature type="region of interest" description="Disordered" evidence="2">
    <location>
        <begin position="107"/>
        <end position="143"/>
    </location>
</feature>
<protein>
    <submittedName>
        <fullName evidence="4">Unannotated protein</fullName>
    </submittedName>
</protein>
<reference evidence="4" key="1">
    <citation type="submission" date="2020-05" db="EMBL/GenBank/DDBJ databases">
        <authorList>
            <person name="Chiriac C."/>
            <person name="Salcher M."/>
            <person name="Ghai R."/>
            <person name="Kavagutti S V."/>
        </authorList>
    </citation>
    <scope>NUCLEOTIDE SEQUENCE</scope>
</reference>
<sequence length="143" mass="15790">MTSDAAASGVLRINRSCMILLDELEWRFSASGGAGGQHVNTTNSKAEVRFDIAGSASLGPRQRELLLETLGESVRVVASDRRSQLQNRELALERLSEKLAGALIVPKHRVATKPSRGAKKRRVETKRKRSDVKRTRQRPSGED</sequence>
<dbReference type="InterPro" id="IPR000352">
    <property type="entry name" value="Pep_chain_release_fac_I"/>
</dbReference>
<dbReference type="PANTHER" id="PTHR47814">
    <property type="entry name" value="PEPTIDYL-TRNA HYDROLASE ARFB"/>
    <property type="match status" value="1"/>
</dbReference>
<comment type="similarity">
    <text evidence="1">Belongs to the prokaryotic/mitochondrial release factor family.</text>
</comment>
<evidence type="ECO:0000259" key="3">
    <source>
        <dbReference type="Pfam" id="PF00472"/>
    </source>
</evidence>
<accession>A0A6J6TD29</accession>
<evidence type="ECO:0000256" key="2">
    <source>
        <dbReference type="SAM" id="MobiDB-lite"/>
    </source>
</evidence>
<dbReference type="GO" id="GO:0004045">
    <property type="term" value="F:peptidyl-tRNA hydrolase activity"/>
    <property type="evidence" value="ECO:0007669"/>
    <property type="project" value="TreeGrafter"/>
</dbReference>
<dbReference type="EMBL" id="CAFBOS010000148">
    <property type="protein sequence ID" value="CAB5008798.1"/>
    <property type="molecule type" value="Genomic_DNA"/>
</dbReference>
<evidence type="ECO:0000313" key="7">
    <source>
        <dbReference type="EMBL" id="CAB5008798.1"/>
    </source>
</evidence>